<protein>
    <submittedName>
        <fullName evidence="1">Uncharacterized protein</fullName>
    </submittedName>
</protein>
<dbReference type="Proteomes" id="UP000622245">
    <property type="component" value="Unassembled WGS sequence"/>
</dbReference>
<keyword evidence="2" id="KW-1185">Reference proteome</keyword>
<accession>A0ABS1Y9G5</accession>
<evidence type="ECO:0000313" key="2">
    <source>
        <dbReference type="Proteomes" id="UP000622245"/>
    </source>
</evidence>
<comment type="caution">
    <text evidence="1">The sequence shown here is derived from an EMBL/GenBank/DDBJ whole genome shotgun (WGS) entry which is preliminary data.</text>
</comment>
<gene>
    <name evidence="1" type="ORF">JM949_00450</name>
</gene>
<organism evidence="1 2">
    <name type="scientific">Micromonospora tarensis</name>
    <dbReference type="NCBI Taxonomy" id="2806100"/>
    <lineage>
        <taxon>Bacteria</taxon>
        <taxon>Bacillati</taxon>
        <taxon>Actinomycetota</taxon>
        <taxon>Actinomycetes</taxon>
        <taxon>Micromonosporales</taxon>
        <taxon>Micromonosporaceae</taxon>
        <taxon>Micromonospora</taxon>
    </lineage>
</organism>
<sequence length="72" mass="7949">MPLPVITLTVDRRPGLQVFCDVAGCVKVPVAAWQVTRSGRIFGERWIAGETVELCREHDERAARVTGAEDGR</sequence>
<proteinExistence type="predicted"/>
<dbReference type="EMBL" id="JAEVHL010000001">
    <property type="protein sequence ID" value="MBM0274038.1"/>
    <property type="molecule type" value="Genomic_DNA"/>
</dbReference>
<name>A0ABS1Y9G5_9ACTN</name>
<evidence type="ECO:0000313" key="1">
    <source>
        <dbReference type="EMBL" id="MBM0274038.1"/>
    </source>
</evidence>
<reference evidence="1 2" key="1">
    <citation type="submission" date="2021-01" db="EMBL/GenBank/DDBJ databases">
        <title>Draft genome sequence of Micromonospora sp. strain STR1s_6.</title>
        <authorList>
            <person name="Karlyshev A."/>
            <person name="Jawad R."/>
        </authorList>
    </citation>
    <scope>NUCLEOTIDE SEQUENCE [LARGE SCALE GENOMIC DNA]</scope>
    <source>
        <strain evidence="1 2">STR1S-6</strain>
    </source>
</reference>
<dbReference type="RefSeq" id="WP_203146461.1">
    <property type="nucleotide sequence ID" value="NZ_JAEVHL010000001.1"/>
</dbReference>